<reference evidence="2" key="1">
    <citation type="submission" date="2022-08" db="EMBL/GenBank/DDBJ databases">
        <authorList>
            <person name="Deng Y."/>
            <person name="Han X.-F."/>
            <person name="Zhang Y.-Q."/>
        </authorList>
    </citation>
    <scope>NUCLEOTIDE SEQUENCE</scope>
    <source>
        <strain evidence="2">CPCC 203386</strain>
    </source>
</reference>
<dbReference type="SUPFAM" id="SSF54001">
    <property type="entry name" value="Cysteine proteinases"/>
    <property type="match status" value="1"/>
</dbReference>
<accession>A0ABT2HB74</accession>
<evidence type="ECO:0000313" key="3">
    <source>
        <dbReference type="Proteomes" id="UP001165586"/>
    </source>
</evidence>
<name>A0ABT2HB74_9MICO</name>
<organism evidence="2 3">
    <name type="scientific">Herbiconiux daphne</name>
    <dbReference type="NCBI Taxonomy" id="2970914"/>
    <lineage>
        <taxon>Bacteria</taxon>
        <taxon>Bacillati</taxon>
        <taxon>Actinomycetota</taxon>
        <taxon>Actinomycetes</taxon>
        <taxon>Micrococcales</taxon>
        <taxon>Microbacteriaceae</taxon>
        <taxon>Herbiconiux</taxon>
    </lineage>
</organism>
<evidence type="ECO:0000313" key="2">
    <source>
        <dbReference type="EMBL" id="MCS5737206.1"/>
    </source>
</evidence>
<dbReference type="EMBL" id="JANLCJ010000502">
    <property type="protein sequence ID" value="MCS5737206.1"/>
    <property type="molecule type" value="Genomic_DNA"/>
</dbReference>
<keyword evidence="3" id="KW-1185">Reference proteome</keyword>
<feature type="domain" description="Peptidase C51" evidence="1">
    <location>
        <begin position="44"/>
        <end position="126"/>
    </location>
</feature>
<evidence type="ECO:0000259" key="1">
    <source>
        <dbReference type="Pfam" id="PF05257"/>
    </source>
</evidence>
<proteinExistence type="predicted"/>
<sequence length="149" mass="17126">MIKTANRYFNIGLAGKLELIDYYNHHVYPLIKPGRKYRMKQTDEWCAMFTSCIAYMKGIPANHFPYEVSVAQQVQWAKENGAFTRDVRMVDPGDLIVYDWKLNGTFTHVGFVEMVNGNEILTIEGNYSGTVGKRRIKADSKYIAGYIQI</sequence>
<dbReference type="Gene3D" id="3.90.1720.10">
    <property type="entry name" value="endopeptidase domain like (from Nostoc punctiforme)"/>
    <property type="match status" value="1"/>
</dbReference>
<dbReference type="InterPro" id="IPR007921">
    <property type="entry name" value="CHAP_dom"/>
</dbReference>
<dbReference type="Pfam" id="PF05257">
    <property type="entry name" value="CHAP"/>
    <property type="match status" value="1"/>
</dbReference>
<dbReference type="RefSeq" id="WP_259543539.1">
    <property type="nucleotide sequence ID" value="NZ_JANLCJ010000502.1"/>
</dbReference>
<gene>
    <name evidence="2" type="ORF">N1032_26105</name>
</gene>
<protein>
    <submittedName>
        <fullName evidence="2">CHAP domain-containing protein</fullName>
    </submittedName>
</protein>
<dbReference type="InterPro" id="IPR038765">
    <property type="entry name" value="Papain-like_cys_pep_sf"/>
</dbReference>
<dbReference type="Proteomes" id="UP001165586">
    <property type="component" value="Unassembled WGS sequence"/>
</dbReference>
<comment type="caution">
    <text evidence="2">The sequence shown here is derived from an EMBL/GenBank/DDBJ whole genome shotgun (WGS) entry which is preliminary data.</text>
</comment>